<evidence type="ECO:0000256" key="4">
    <source>
        <dbReference type="ARBA" id="ARBA00023002"/>
    </source>
</evidence>
<dbReference type="PANTHER" id="PTHR13847">
    <property type="entry name" value="SARCOSINE DEHYDROGENASE-RELATED"/>
    <property type="match status" value="1"/>
</dbReference>
<reference evidence="6 7" key="1">
    <citation type="submission" date="2018-06" db="EMBL/GenBank/DDBJ databases">
        <title>Sphaerisporangium craniellae sp. nov., isolated from a marine sponge in the South China Sea.</title>
        <authorList>
            <person name="Li L."/>
        </authorList>
    </citation>
    <scope>NUCLEOTIDE SEQUENCE [LARGE SCALE GENOMIC DNA]</scope>
    <source>
        <strain evidence="6 7">LHW63015</strain>
    </source>
</reference>
<feature type="domain" description="FAD dependent oxidoreductase" evidence="5">
    <location>
        <begin position="5"/>
        <end position="344"/>
    </location>
</feature>
<dbReference type="GO" id="GO:0005737">
    <property type="term" value="C:cytoplasm"/>
    <property type="evidence" value="ECO:0007669"/>
    <property type="project" value="TreeGrafter"/>
</dbReference>
<accession>A0A366LL11</accession>
<dbReference type="GO" id="GO:0016491">
    <property type="term" value="F:oxidoreductase activity"/>
    <property type="evidence" value="ECO:0007669"/>
    <property type="project" value="UniProtKB-KW"/>
</dbReference>
<dbReference type="Pfam" id="PF01266">
    <property type="entry name" value="DAO"/>
    <property type="match status" value="1"/>
</dbReference>
<gene>
    <name evidence="6" type="ORF">DP939_43670</name>
</gene>
<evidence type="ECO:0000259" key="5">
    <source>
        <dbReference type="Pfam" id="PF01266"/>
    </source>
</evidence>
<evidence type="ECO:0000256" key="3">
    <source>
        <dbReference type="ARBA" id="ARBA00022630"/>
    </source>
</evidence>
<evidence type="ECO:0000256" key="2">
    <source>
        <dbReference type="ARBA" id="ARBA00009410"/>
    </source>
</evidence>
<keyword evidence="4" id="KW-0560">Oxidoreductase</keyword>
<organism evidence="6 7">
    <name type="scientific">Spongiactinospora rosea</name>
    <dbReference type="NCBI Taxonomy" id="2248750"/>
    <lineage>
        <taxon>Bacteria</taxon>
        <taxon>Bacillati</taxon>
        <taxon>Actinomycetota</taxon>
        <taxon>Actinomycetes</taxon>
        <taxon>Streptosporangiales</taxon>
        <taxon>Streptosporangiaceae</taxon>
        <taxon>Spongiactinospora</taxon>
    </lineage>
</organism>
<dbReference type="InterPro" id="IPR006076">
    <property type="entry name" value="FAD-dep_OxRdtase"/>
</dbReference>
<name>A0A366LL11_9ACTN</name>
<dbReference type="PANTHER" id="PTHR13847:SF286">
    <property type="entry name" value="D-AMINO ACID DEHYDROGENASE"/>
    <property type="match status" value="1"/>
</dbReference>
<evidence type="ECO:0000313" key="7">
    <source>
        <dbReference type="Proteomes" id="UP000253303"/>
    </source>
</evidence>
<comment type="similarity">
    <text evidence="2">Belongs to the DadA oxidoreductase family.</text>
</comment>
<sequence length="369" mass="37269">MRTHIAIVGSGIVGSAAAYRLCRMGLAVTVIDRPAGGGQATAAGAGIVCPWVDHEGDDAWYRLVRESARGYPELVAELAEDGEDDCGYASTGALLTADDPAELEGVTALLGRRRPGAPEMGDISPVDDPGAEFPPLAGGLAAVRVGGAARVDGRAFRDALLRAAARRGAALRTGTARLGGAERVALDINGEPIGADAVIVAAGAWTADLCEPLGHRLAVYPQRGQIVHARLPGVDTSGWPIVLPRSGPYLLGFPGSRIVFGATREDAGFDGRATVGGLSGLLAAGLAVAPGLADATVLETRVGFRPVTGDGRPMIGLLAPGVVVATGLGAYGLTAGPLTGIAAAHFALGQDPGTDLSPFSPLRPAPHGE</sequence>
<comment type="caution">
    <text evidence="6">The sequence shown here is derived from an EMBL/GenBank/DDBJ whole genome shotgun (WGS) entry which is preliminary data.</text>
</comment>
<evidence type="ECO:0000313" key="6">
    <source>
        <dbReference type="EMBL" id="RBQ13852.1"/>
    </source>
</evidence>
<dbReference type="Proteomes" id="UP000253303">
    <property type="component" value="Unassembled WGS sequence"/>
</dbReference>
<dbReference type="InterPro" id="IPR036188">
    <property type="entry name" value="FAD/NAD-bd_sf"/>
</dbReference>
<keyword evidence="7" id="KW-1185">Reference proteome</keyword>
<dbReference type="RefSeq" id="WP_113986730.1">
    <property type="nucleotide sequence ID" value="NZ_QMEY01000044.1"/>
</dbReference>
<evidence type="ECO:0000256" key="1">
    <source>
        <dbReference type="ARBA" id="ARBA00001974"/>
    </source>
</evidence>
<dbReference type="Gene3D" id="3.50.50.60">
    <property type="entry name" value="FAD/NAD(P)-binding domain"/>
    <property type="match status" value="1"/>
</dbReference>
<dbReference type="OrthoDB" id="9806257at2"/>
<proteinExistence type="inferred from homology"/>
<dbReference type="AlphaFoldDB" id="A0A366LL11"/>
<dbReference type="Gene3D" id="3.30.9.10">
    <property type="entry name" value="D-Amino Acid Oxidase, subunit A, domain 2"/>
    <property type="match status" value="1"/>
</dbReference>
<dbReference type="SUPFAM" id="SSF54373">
    <property type="entry name" value="FAD-linked reductases, C-terminal domain"/>
    <property type="match status" value="1"/>
</dbReference>
<protein>
    <submittedName>
        <fullName evidence="6">FAD-dependent oxidoreductase</fullName>
    </submittedName>
</protein>
<comment type="cofactor">
    <cofactor evidence="1">
        <name>FAD</name>
        <dbReference type="ChEBI" id="CHEBI:57692"/>
    </cofactor>
</comment>
<dbReference type="SUPFAM" id="SSF51971">
    <property type="entry name" value="Nucleotide-binding domain"/>
    <property type="match status" value="1"/>
</dbReference>
<keyword evidence="3" id="KW-0285">Flavoprotein</keyword>
<dbReference type="EMBL" id="QMEY01000044">
    <property type="protein sequence ID" value="RBQ13852.1"/>
    <property type="molecule type" value="Genomic_DNA"/>
</dbReference>